<reference evidence="1" key="1">
    <citation type="journal article" date="2023" name="Insect Mol. Biol.">
        <title>Genome sequencing provides insights into the evolution of gene families encoding plant cell wall-degrading enzymes in longhorned beetles.</title>
        <authorList>
            <person name="Shin N.R."/>
            <person name="Okamura Y."/>
            <person name="Kirsch R."/>
            <person name="Pauchet Y."/>
        </authorList>
    </citation>
    <scope>NUCLEOTIDE SEQUENCE</scope>
    <source>
        <strain evidence="1">MMC_N1</strain>
    </source>
</reference>
<proteinExistence type="predicted"/>
<keyword evidence="2" id="KW-1185">Reference proteome</keyword>
<gene>
    <name evidence="1" type="ORF">NQ317_018621</name>
</gene>
<accession>A0ABQ9IV37</accession>
<dbReference type="Proteomes" id="UP001162164">
    <property type="component" value="Unassembled WGS sequence"/>
</dbReference>
<protein>
    <submittedName>
        <fullName evidence="1">Uncharacterized protein</fullName>
    </submittedName>
</protein>
<dbReference type="EMBL" id="JAPWTJ010002481">
    <property type="protein sequence ID" value="KAJ8965975.1"/>
    <property type="molecule type" value="Genomic_DNA"/>
</dbReference>
<sequence>MSGSSVFKNGVCLTEGYGMDLDKLNQEDRVGLMRTSEVTITSPAYREHNNDDCLSGSSVLAIDNDILNVTLGGDLSELSMSSSNSLDIRMDMNVR</sequence>
<comment type="caution">
    <text evidence="1">The sequence shown here is derived from an EMBL/GenBank/DDBJ whole genome shotgun (WGS) entry which is preliminary data.</text>
</comment>
<evidence type="ECO:0000313" key="1">
    <source>
        <dbReference type="EMBL" id="KAJ8965975.1"/>
    </source>
</evidence>
<evidence type="ECO:0000313" key="2">
    <source>
        <dbReference type="Proteomes" id="UP001162164"/>
    </source>
</evidence>
<organism evidence="1 2">
    <name type="scientific">Molorchus minor</name>
    <dbReference type="NCBI Taxonomy" id="1323400"/>
    <lineage>
        <taxon>Eukaryota</taxon>
        <taxon>Metazoa</taxon>
        <taxon>Ecdysozoa</taxon>
        <taxon>Arthropoda</taxon>
        <taxon>Hexapoda</taxon>
        <taxon>Insecta</taxon>
        <taxon>Pterygota</taxon>
        <taxon>Neoptera</taxon>
        <taxon>Endopterygota</taxon>
        <taxon>Coleoptera</taxon>
        <taxon>Polyphaga</taxon>
        <taxon>Cucujiformia</taxon>
        <taxon>Chrysomeloidea</taxon>
        <taxon>Cerambycidae</taxon>
        <taxon>Lamiinae</taxon>
        <taxon>Monochamini</taxon>
        <taxon>Molorchus</taxon>
    </lineage>
</organism>
<name>A0ABQ9IV37_9CUCU</name>